<dbReference type="Pfam" id="PF12344">
    <property type="entry name" value="UvrB"/>
    <property type="match status" value="1"/>
</dbReference>
<dbReference type="PANTHER" id="PTHR24029:SF0">
    <property type="entry name" value="UVRABC SYSTEM PROTEIN B"/>
    <property type="match status" value="1"/>
</dbReference>
<keyword evidence="4" id="KW-0228">DNA excision</keyword>
<dbReference type="PANTHER" id="PTHR24029">
    <property type="entry name" value="UVRABC SYSTEM PROTEIN B"/>
    <property type="match status" value="1"/>
</dbReference>
<dbReference type="InterPro" id="IPR027417">
    <property type="entry name" value="P-loop_NTPase"/>
</dbReference>
<evidence type="ECO:0000256" key="5">
    <source>
        <dbReference type="ARBA" id="ARBA00022840"/>
    </source>
</evidence>
<dbReference type="InterPro" id="IPR041471">
    <property type="entry name" value="UvrB_inter"/>
</dbReference>
<sequence>MSTDMFVMHSDHTPAGDQPEAIARLIAGIEEGATHQTLKGITGSGKTFTMANVIHRLKRPTLILAPNKTLTAQLYGEMKALFPENAVEYFVSYYDFFQPEVYIPGSDRYIQKDSAINDHLERLRLSTTKSLIERRDVIVVASVSSIYGLGDPQSYRDLQVELALGIELDQRDFLRRLASLQYDRTERTLKRGTFRVSGDVVDIFPADSEYKAIRVELTDEGRVQSLTWIDAVTGKKLGDETRYLVSPKTLFASPKTEINEATKAILKDLEARVTELNASGRIVEANRLYEKITNDVEMMRELGYCSGMENYSSYLNSKPSGARPTTLMDYLPKDGLLFVDESHVMVPQIEAMFRSDQSRKDTLIEYGFRLPSAMNNRPLSFSEFEAIKPQTIFVSATPGAYEIGRSKGRLIDQLIRPTGLLDPLVEVRPREGYRHDLLSEIARCVREGDRVLVTTLTKVSAEELCEFLEDQGVRAKYMHSDIKAEDRVEIINGLRAGEFDVLVGISLLREGLDIPEASLVAIVDADQAGFLRSSQALIQMIGRAARNSRGKAIMYADTITSAMRQAISETDDRRQHQIAFNEEFGITPSTSRGMLGSTEARPDRSQAHSAEFCANLKDLCDRITSKERQLLELSDAGDEEEIEFVRLELDKLYRQFIYM</sequence>
<dbReference type="Gene3D" id="3.40.50.300">
    <property type="entry name" value="P-loop containing nucleotide triphosphate hydrolases"/>
    <property type="match status" value="3"/>
</dbReference>
<accession>A0A2J0T1S2</accession>
<protein>
    <submittedName>
        <fullName evidence="10">Excinuclease ABC subunit UvrB</fullName>
    </submittedName>
</protein>
<keyword evidence="2" id="KW-0547">Nucleotide-binding</keyword>
<keyword evidence="1" id="KW-0963">Cytoplasm</keyword>
<dbReference type="Pfam" id="PF00271">
    <property type="entry name" value="Helicase_C"/>
    <property type="match status" value="1"/>
</dbReference>
<keyword evidence="5" id="KW-0067">ATP-binding</keyword>
<evidence type="ECO:0000259" key="9">
    <source>
        <dbReference type="PROSITE" id="PS51194"/>
    </source>
</evidence>
<dbReference type="GO" id="GO:0005524">
    <property type="term" value="F:ATP binding"/>
    <property type="evidence" value="ECO:0007669"/>
    <property type="project" value="UniProtKB-KW"/>
</dbReference>
<gene>
    <name evidence="10" type="primary">uvrB</name>
    <name evidence="10" type="ORF">D7Y33_02800</name>
</gene>
<dbReference type="InterPro" id="IPR006935">
    <property type="entry name" value="Helicase/UvrB_N"/>
</dbReference>
<dbReference type="PROSITE" id="PS51194">
    <property type="entry name" value="HELICASE_CTER"/>
    <property type="match status" value="1"/>
</dbReference>
<feature type="domain" description="Helicase ATP-binding" evidence="8">
    <location>
        <begin position="27"/>
        <end position="164"/>
    </location>
</feature>
<dbReference type="PROSITE" id="PS51192">
    <property type="entry name" value="HELICASE_ATP_BIND_1"/>
    <property type="match status" value="1"/>
</dbReference>
<dbReference type="CDD" id="cd17916">
    <property type="entry name" value="DEXHc_UvrB"/>
    <property type="match status" value="1"/>
</dbReference>
<dbReference type="GO" id="GO:0016887">
    <property type="term" value="F:ATP hydrolysis activity"/>
    <property type="evidence" value="ECO:0007669"/>
    <property type="project" value="InterPro"/>
</dbReference>
<keyword evidence="6" id="KW-0267">Excision nuclease</keyword>
<dbReference type="InterPro" id="IPR024759">
    <property type="entry name" value="UvrB_YAD/RRR_dom"/>
</dbReference>
<dbReference type="NCBIfam" id="NF003673">
    <property type="entry name" value="PRK05298.1"/>
    <property type="match status" value="1"/>
</dbReference>
<keyword evidence="3" id="KW-0227">DNA damage</keyword>
<feature type="domain" description="Helicase C-terminal" evidence="9">
    <location>
        <begin position="436"/>
        <end position="586"/>
    </location>
</feature>
<organism evidence="10 11">
    <name type="scientific">Stenotrophomonas maltophilia</name>
    <name type="common">Pseudomonas maltophilia</name>
    <name type="synonym">Xanthomonas maltophilia</name>
    <dbReference type="NCBI Taxonomy" id="40324"/>
    <lineage>
        <taxon>Bacteria</taxon>
        <taxon>Pseudomonadati</taxon>
        <taxon>Pseudomonadota</taxon>
        <taxon>Gammaproteobacteria</taxon>
        <taxon>Lysobacterales</taxon>
        <taxon>Lysobacteraceae</taxon>
        <taxon>Stenotrophomonas</taxon>
        <taxon>Stenotrophomonas maltophilia group</taxon>
    </lineage>
</organism>
<name>A0A2J0T1S2_STEMA</name>
<dbReference type="NCBIfam" id="TIGR00631">
    <property type="entry name" value="uvrb"/>
    <property type="match status" value="1"/>
</dbReference>
<evidence type="ECO:0000256" key="3">
    <source>
        <dbReference type="ARBA" id="ARBA00022763"/>
    </source>
</evidence>
<reference evidence="10" key="1">
    <citation type="submission" date="2018-09" db="EMBL/GenBank/DDBJ databases">
        <authorList>
            <person name="Groschel M."/>
            <person name="Kohl T."/>
            <person name="Conchillo-Sole O."/>
            <person name="Mamat U."/>
            <person name="Yero D."/>
            <person name="Niemann S."/>
            <person name="Daura X."/>
            <person name="Gibert I."/>
        </authorList>
    </citation>
    <scope>NUCLEOTIDE SEQUENCE</scope>
    <source>
        <strain evidence="10">OG156</strain>
    </source>
</reference>
<dbReference type="InterPro" id="IPR014001">
    <property type="entry name" value="Helicase_ATP-bd"/>
</dbReference>
<evidence type="ECO:0000256" key="6">
    <source>
        <dbReference type="ARBA" id="ARBA00022881"/>
    </source>
</evidence>
<keyword evidence="7" id="KW-0234">DNA repair</keyword>
<proteinExistence type="predicted"/>
<dbReference type="Pfam" id="PF04851">
    <property type="entry name" value="ResIII"/>
    <property type="match status" value="1"/>
</dbReference>
<comment type="caution">
    <text evidence="10">The sequence shown here is derived from an EMBL/GenBank/DDBJ whole genome shotgun (WGS) entry which is preliminary data.</text>
</comment>
<evidence type="ECO:0000256" key="7">
    <source>
        <dbReference type="ARBA" id="ARBA00023204"/>
    </source>
</evidence>
<dbReference type="InterPro" id="IPR004807">
    <property type="entry name" value="UvrB"/>
</dbReference>
<dbReference type="OrthoDB" id="6730977at2"/>
<evidence type="ECO:0000259" key="8">
    <source>
        <dbReference type="PROSITE" id="PS51192"/>
    </source>
</evidence>
<dbReference type="GO" id="GO:0009380">
    <property type="term" value="C:excinuclease repair complex"/>
    <property type="evidence" value="ECO:0007669"/>
    <property type="project" value="InterPro"/>
</dbReference>
<dbReference type="InterPro" id="IPR001650">
    <property type="entry name" value="Helicase_C-like"/>
</dbReference>
<dbReference type="Pfam" id="PF17757">
    <property type="entry name" value="UvrB_inter"/>
    <property type="match status" value="1"/>
</dbReference>
<evidence type="ECO:0000256" key="4">
    <source>
        <dbReference type="ARBA" id="ARBA00022769"/>
    </source>
</evidence>
<dbReference type="EMBL" id="RAUE01000004">
    <property type="protein sequence ID" value="MBA0309949.1"/>
    <property type="molecule type" value="Genomic_DNA"/>
</dbReference>
<dbReference type="GO" id="GO:0006289">
    <property type="term" value="P:nucleotide-excision repair"/>
    <property type="evidence" value="ECO:0007669"/>
    <property type="project" value="InterPro"/>
</dbReference>
<dbReference type="GO" id="GO:0004518">
    <property type="term" value="F:nuclease activity"/>
    <property type="evidence" value="ECO:0007669"/>
    <property type="project" value="UniProtKB-KW"/>
</dbReference>
<dbReference type="SMART" id="SM00490">
    <property type="entry name" value="HELICc"/>
    <property type="match status" value="1"/>
</dbReference>
<dbReference type="SMART" id="SM00487">
    <property type="entry name" value="DEXDc"/>
    <property type="match status" value="1"/>
</dbReference>
<evidence type="ECO:0000313" key="11">
    <source>
        <dbReference type="Proteomes" id="UP000822271"/>
    </source>
</evidence>
<evidence type="ECO:0000313" key="10">
    <source>
        <dbReference type="EMBL" id="MBA0309949.1"/>
    </source>
</evidence>
<dbReference type="Proteomes" id="UP000822271">
    <property type="component" value="Unassembled WGS sequence"/>
</dbReference>
<dbReference type="SUPFAM" id="SSF52540">
    <property type="entry name" value="P-loop containing nucleoside triphosphate hydrolases"/>
    <property type="match status" value="2"/>
</dbReference>
<reference evidence="10" key="2">
    <citation type="journal article" date="2020" name="Front. Microbiol.">
        <title>Genetic Variants of the DSF Quorum Sensing System in Stenotrophomonas maltophilia Influence Virulence and Resistance Phenotypes Among Genotypically Diverse Clinical Isolates.</title>
        <authorList>
            <person name="Yero D."/>
            <person name="Huedo P."/>
            <person name="Conchillo-Sole O."/>
            <person name="Martinez-Servat S."/>
            <person name="Mamat U."/>
            <person name="Coves X."/>
            <person name="Llanas F."/>
            <person name="Roca I."/>
            <person name="Vila J."/>
            <person name="Schaible U.E."/>
            <person name="Daura X."/>
            <person name="Gibert I."/>
        </authorList>
    </citation>
    <scope>NUCLEOTIDE SEQUENCE</scope>
    <source>
        <strain evidence="10">OG156</strain>
    </source>
</reference>
<dbReference type="RefSeq" id="WP_017354485.1">
    <property type="nucleotide sequence ID" value="NZ_CP088241.1"/>
</dbReference>
<evidence type="ECO:0000256" key="1">
    <source>
        <dbReference type="ARBA" id="ARBA00022490"/>
    </source>
</evidence>
<dbReference type="GO" id="GO:0003677">
    <property type="term" value="F:DNA binding"/>
    <property type="evidence" value="ECO:0007669"/>
    <property type="project" value="InterPro"/>
</dbReference>
<evidence type="ECO:0000256" key="2">
    <source>
        <dbReference type="ARBA" id="ARBA00022741"/>
    </source>
</evidence>
<dbReference type="AlphaFoldDB" id="A0A2J0T1S2"/>